<evidence type="ECO:0000256" key="1">
    <source>
        <dbReference type="SAM" id="MobiDB-lite"/>
    </source>
</evidence>
<gene>
    <name evidence="2" type="ORF">EA58_19450</name>
</gene>
<name>A0A066RLW3_9GAMM</name>
<feature type="compositionally biased region" description="Basic residues" evidence="1">
    <location>
        <begin position="55"/>
        <end position="65"/>
    </location>
</feature>
<proteinExistence type="predicted"/>
<evidence type="ECO:0000313" key="3">
    <source>
        <dbReference type="Proteomes" id="UP000027192"/>
    </source>
</evidence>
<dbReference type="EMBL" id="JMIB01000038">
    <property type="protein sequence ID" value="KDM90111.1"/>
    <property type="molecule type" value="Genomic_DNA"/>
</dbReference>
<accession>A0A066RLW3</accession>
<dbReference type="Proteomes" id="UP000027192">
    <property type="component" value="Unassembled WGS sequence"/>
</dbReference>
<feature type="region of interest" description="Disordered" evidence="1">
    <location>
        <begin position="43"/>
        <end position="65"/>
    </location>
</feature>
<reference evidence="2 3" key="1">
    <citation type="submission" date="2014-04" db="EMBL/GenBank/DDBJ databases">
        <title>Draft genome sequence of Photobacterium halotolerans S2753: a solonamide, ngercheumicin and holomycin producer.</title>
        <authorList>
            <person name="Machado H.R."/>
            <person name="Gram L."/>
        </authorList>
    </citation>
    <scope>NUCLEOTIDE SEQUENCE [LARGE SCALE GENOMIC DNA]</scope>
    <source>
        <strain evidence="2 3">S2753</strain>
    </source>
</reference>
<dbReference type="STRING" id="1654360.EA58_19450"/>
<sequence>MTDWQTEKVSSIQNLFTCHQTDIRHQHHCNKAQSPYCQRKQLPFERKQNRPQNIHSHRLTGKQHE</sequence>
<organism evidence="2 3">
    <name type="scientific">Photobacterium galatheae</name>
    <dbReference type="NCBI Taxonomy" id="1654360"/>
    <lineage>
        <taxon>Bacteria</taxon>
        <taxon>Pseudomonadati</taxon>
        <taxon>Pseudomonadota</taxon>
        <taxon>Gammaproteobacteria</taxon>
        <taxon>Vibrionales</taxon>
        <taxon>Vibrionaceae</taxon>
        <taxon>Photobacterium</taxon>
    </lineage>
</organism>
<keyword evidence="3" id="KW-1185">Reference proteome</keyword>
<comment type="caution">
    <text evidence="2">The sequence shown here is derived from an EMBL/GenBank/DDBJ whole genome shotgun (WGS) entry which is preliminary data.</text>
</comment>
<dbReference type="AlphaFoldDB" id="A0A066RLW3"/>
<protein>
    <submittedName>
        <fullName evidence="2">Uncharacterized protein</fullName>
    </submittedName>
</protein>
<evidence type="ECO:0000313" key="2">
    <source>
        <dbReference type="EMBL" id="KDM90111.1"/>
    </source>
</evidence>